<evidence type="ECO:0000313" key="5">
    <source>
        <dbReference type="Proteomes" id="UP000245667"/>
    </source>
</evidence>
<dbReference type="Gene3D" id="2.120.10.80">
    <property type="entry name" value="Kelch-type beta propeller"/>
    <property type="match status" value="2"/>
</dbReference>
<evidence type="ECO:0000256" key="2">
    <source>
        <dbReference type="ARBA" id="ARBA00022737"/>
    </source>
</evidence>
<accession>A0A316E4N4</accession>
<reference evidence="4 5" key="1">
    <citation type="submission" date="2018-05" db="EMBL/GenBank/DDBJ databases">
        <title>Genomic Encyclopedia of Archaeal and Bacterial Type Strains, Phase II (KMG-II): from individual species to whole genera.</title>
        <authorList>
            <person name="Goeker M."/>
        </authorList>
    </citation>
    <scope>NUCLEOTIDE SEQUENCE [LARGE SCALE GENOMIC DNA]</scope>
    <source>
        <strain evidence="4 5">DSM 23514</strain>
    </source>
</reference>
<keyword evidence="6" id="KW-1185">Reference proteome</keyword>
<dbReference type="PANTHER" id="PTHR24412:SF441">
    <property type="entry name" value="KELCH-LIKE PROTEIN 28"/>
    <property type="match status" value="1"/>
</dbReference>
<dbReference type="SUPFAM" id="SSF117281">
    <property type="entry name" value="Kelch motif"/>
    <property type="match status" value="2"/>
</dbReference>
<dbReference type="Pfam" id="PF01344">
    <property type="entry name" value="Kelch_1"/>
    <property type="match status" value="1"/>
</dbReference>
<protein>
    <submittedName>
        <fullName evidence="3 4">Galactose oxidase</fullName>
    </submittedName>
</protein>
<proteinExistence type="predicted"/>
<dbReference type="PANTHER" id="PTHR24412">
    <property type="entry name" value="KELCH PROTEIN"/>
    <property type="match status" value="1"/>
</dbReference>
<dbReference type="EMBL" id="JACWLN010000001">
    <property type="protein sequence ID" value="MBD1259044.1"/>
    <property type="molecule type" value="Genomic_DNA"/>
</dbReference>
<dbReference type="Proteomes" id="UP000651837">
    <property type="component" value="Unassembled WGS sequence"/>
</dbReference>
<dbReference type="Proteomes" id="UP000245667">
    <property type="component" value="Unassembled WGS sequence"/>
</dbReference>
<dbReference type="EMBL" id="QGGQ01000002">
    <property type="protein sequence ID" value="PWK24598.1"/>
    <property type="molecule type" value="Genomic_DNA"/>
</dbReference>
<evidence type="ECO:0000313" key="4">
    <source>
        <dbReference type="EMBL" id="PWK24598.1"/>
    </source>
</evidence>
<gene>
    <name evidence="3" type="ORF">HZY62_00465</name>
    <name evidence="4" type="ORF">LX92_00962</name>
</gene>
<dbReference type="InterPro" id="IPR015915">
    <property type="entry name" value="Kelch-typ_b-propeller"/>
</dbReference>
<dbReference type="InterPro" id="IPR006652">
    <property type="entry name" value="Kelch_1"/>
</dbReference>
<dbReference type="PROSITE" id="PS51257">
    <property type="entry name" value="PROKAR_LIPOPROTEIN"/>
    <property type="match status" value="1"/>
</dbReference>
<evidence type="ECO:0000313" key="3">
    <source>
        <dbReference type="EMBL" id="MBD1259044.1"/>
    </source>
</evidence>
<comment type="caution">
    <text evidence="4">The sequence shown here is derived from an EMBL/GenBank/DDBJ whole genome shotgun (WGS) entry which is preliminary data.</text>
</comment>
<reference evidence="3 6" key="2">
    <citation type="submission" date="2020-07" db="EMBL/GenBank/DDBJ databases">
        <title>The draft genome sequence of Maribacter polysiphoniae KCTC 22021.</title>
        <authorList>
            <person name="Mu L."/>
        </authorList>
    </citation>
    <scope>NUCLEOTIDE SEQUENCE [LARGE SCALE GENOMIC DNA]</scope>
    <source>
        <strain evidence="3 6">KCTC 22021</strain>
    </source>
</reference>
<dbReference type="OrthoDB" id="103335at2"/>
<evidence type="ECO:0000256" key="1">
    <source>
        <dbReference type="ARBA" id="ARBA00022441"/>
    </source>
</evidence>
<name>A0A316E4N4_9FLAO</name>
<dbReference type="AlphaFoldDB" id="A0A316E4N4"/>
<organism evidence="4 5">
    <name type="scientific">Maribacter polysiphoniae</name>
    <dbReference type="NCBI Taxonomy" id="429344"/>
    <lineage>
        <taxon>Bacteria</taxon>
        <taxon>Pseudomonadati</taxon>
        <taxon>Bacteroidota</taxon>
        <taxon>Flavobacteriia</taxon>
        <taxon>Flavobacteriales</taxon>
        <taxon>Flavobacteriaceae</taxon>
        <taxon>Maribacter</taxon>
    </lineage>
</organism>
<evidence type="ECO:0000313" key="6">
    <source>
        <dbReference type="Proteomes" id="UP000651837"/>
    </source>
</evidence>
<keyword evidence="1" id="KW-0880">Kelch repeat</keyword>
<keyword evidence="2" id="KW-0677">Repeat</keyword>
<sequence>MKELHYDFKQIAFMVVMICTLSSCSNDDDDDYEGNWIDRSVFDGSARSGISGFTIGNIGYMGTGYDGDDYLSSFWSYDIEGDYWSQKADFPGSARNAAVGFQIDGTGYIGSGYDGLDELADFYAYNPSSNTWTEIATFPSTPRRSAVAFGINGYGYFGTGYDGDNDRKDFWKYDPSTDTWSEMVGFGGDKRRSATTFTIGSDVYLGTGVSNGIYVDDFWVFDSTTETWSAKLDLDEEDDYSIARSNAVGFTMNGYGYIACGTSGGTLTSVWQYDPTDDTWDDRTSFEGTSRQDPIAFSNGSRAVVGLGRTSSLYLDDLYEFFPFDEYDDED</sequence>